<name>A0A411WNR4_9GAMM</name>
<dbReference type="Gene3D" id="3.30.470.20">
    <property type="entry name" value="ATP-grasp fold, B domain"/>
    <property type="match status" value="1"/>
</dbReference>
<evidence type="ECO:0000313" key="3">
    <source>
        <dbReference type="EMBL" id="QBH97818.1"/>
    </source>
</evidence>
<evidence type="ECO:0000259" key="1">
    <source>
        <dbReference type="Pfam" id="PF00391"/>
    </source>
</evidence>
<dbReference type="Pfam" id="PF01326">
    <property type="entry name" value="PPDK_N"/>
    <property type="match status" value="1"/>
</dbReference>
<feature type="domain" description="PEP-utilising enzyme mobile" evidence="1">
    <location>
        <begin position="828"/>
        <end position="896"/>
    </location>
</feature>
<keyword evidence="3" id="KW-0670">Pyruvate</keyword>
<dbReference type="Pfam" id="PF00391">
    <property type="entry name" value="PEP-utilizers"/>
    <property type="match status" value="1"/>
</dbReference>
<proteinExistence type="predicted"/>
<accession>A0A411WNR4</accession>
<dbReference type="RefSeq" id="WP_130592748.1">
    <property type="nucleotide sequence ID" value="NZ_CP034752.1"/>
</dbReference>
<dbReference type="PANTHER" id="PTHR43615">
    <property type="entry name" value="PHOSPHOENOLPYRUVATE SYNTHASE-RELATED"/>
    <property type="match status" value="1"/>
</dbReference>
<dbReference type="InterPro" id="IPR002192">
    <property type="entry name" value="PPDK_AMP/ATP-bd"/>
</dbReference>
<dbReference type="OrthoDB" id="9765468at2"/>
<dbReference type="SUPFAM" id="SSF56059">
    <property type="entry name" value="Glutathione synthetase ATP-binding domain-like"/>
    <property type="match status" value="1"/>
</dbReference>
<dbReference type="GO" id="GO:0005524">
    <property type="term" value="F:ATP binding"/>
    <property type="evidence" value="ECO:0007669"/>
    <property type="project" value="InterPro"/>
</dbReference>
<dbReference type="InterPro" id="IPR013815">
    <property type="entry name" value="ATP_grasp_subdomain_1"/>
</dbReference>
<dbReference type="InterPro" id="IPR036637">
    <property type="entry name" value="Phosphohistidine_dom_sf"/>
</dbReference>
<reference evidence="3 4" key="1">
    <citation type="submission" date="2019-03" db="EMBL/GenBank/DDBJ databases">
        <title>Pragia sp. nov. isolated from the gut tract of Carduelis flavirostris.</title>
        <authorList>
            <person name="Ge Y."/>
        </authorList>
    </citation>
    <scope>NUCLEOTIDE SEQUENCE [LARGE SCALE GENOMIC DNA]</scope>
    <source>
        <strain evidence="3 4">CF-458</strain>
    </source>
</reference>
<dbReference type="InterPro" id="IPR051549">
    <property type="entry name" value="PEP_Utilizing_Enz"/>
</dbReference>
<dbReference type="InterPro" id="IPR008279">
    <property type="entry name" value="PEP-util_enz_mobile_dom"/>
</dbReference>
<organism evidence="3 4">
    <name type="scientific">Limnobaculum zhutongyuii</name>
    <dbReference type="NCBI Taxonomy" id="2498113"/>
    <lineage>
        <taxon>Bacteria</taxon>
        <taxon>Pseudomonadati</taxon>
        <taxon>Pseudomonadota</taxon>
        <taxon>Gammaproteobacteria</taxon>
        <taxon>Enterobacterales</taxon>
        <taxon>Budviciaceae</taxon>
        <taxon>Limnobaculum</taxon>
    </lineage>
</organism>
<evidence type="ECO:0000259" key="2">
    <source>
        <dbReference type="Pfam" id="PF01326"/>
    </source>
</evidence>
<dbReference type="Gene3D" id="3.30.1490.20">
    <property type="entry name" value="ATP-grasp fold, A domain"/>
    <property type="match status" value="1"/>
</dbReference>
<keyword evidence="4" id="KW-1185">Reference proteome</keyword>
<gene>
    <name evidence="3" type="ORF">EKN56_16250</name>
</gene>
<dbReference type="AlphaFoldDB" id="A0A411WNR4"/>
<feature type="domain" description="Pyruvate phosphate dikinase AMP/ATP-binding" evidence="2">
    <location>
        <begin position="19"/>
        <end position="321"/>
    </location>
</feature>
<dbReference type="KEGG" id="prag:EKN56_16250"/>
<dbReference type="EMBL" id="CP034752">
    <property type="protein sequence ID" value="QBH97818.1"/>
    <property type="molecule type" value="Genomic_DNA"/>
</dbReference>
<dbReference type="Proteomes" id="UP000293154">
    <property type="component" value="Chromosome"/>
</dbReference>
<dbReference type="GO" id="GO:0016301">
    <property type="term" value="F:kinase activity"/>
    <property type="evidence" value="ECO:0007669"/>
    <property type="project" value="InterPro"/>
</dbReference>
<dbReference type="SUPFAM" id="SSF52009">
    <property type="entry name" value="Phosphohistidine domain"/>
    <property type="match status" value="1"/>
</dbReference>
<sequence>MDSMTDLYSQHQAVQLTQDQLGGKAANLLWLSLEQYPVPEWWVVPSDTLTQIVTQDPVIADMVQRLTTVTADITLEDLDKLAAPLRQQIQQASLPEDLRKQLSLLLADYPDTFFSVRSSAIGEDADNASFAGQMDSYLFQQGLDAISASVCAVMASAFNTRALQYRLHRGLSVENIRCAVIIQKMVDGEVSGVMFTAHPVTGSRQHGLISAAWGVGEGVVSGECDTDEFSVHLFNDEIERRIVEKRVALVFDKTNQRGTVAQDIDQANQWAETLTDAQIYALRNIGNRIARHCGCPQDIEWTIKDQQLYILQTRPITRLPKVASPVDRNLVFNNANIQESYCGVTTPLTFSFASATYATVYEQTMRILGCSDKQVSQSQDMLDNMLGLIKGRVYYNINNWYRGLLMLPSFKTNKQDMERMMGLTDQVDFIQSREFTLWEKAAKLPGMAKALVRLLAAFRNMDKNVEQFLQQFSSLTANIPRDRLHTLTANQLTEQLKYLDTHLLQRWTTPILNDFYVMMYNGRVYRTLEAAGVEKTAALMGDLLSGEEDIESTQPTKELLVMCQYVRSKPELRKLIEQGQGTTLLNQLKTRDVHFHQQCINYIDKYGDRTIGEMKLETLTLRYDSRFLFTILKNYLTLDDLTPESLAARERGLRTEAENRAFSAVEQKLGNRRMRSFKRHLSKLRQAIRHRENMRFTRTRMIGLYRDLFNQLGRQYALEGILSQARDIFYLTLNEIYSGYEGTAVQTQLKPLVESRRQEYASYEAEDLAHHFYCQGSLFQQHDFAYPHQVEETSSDINQLHGIGCYPGIVETTVRLIKSPEDKMSLSGQILCTERTDPGWAPLFPTAGGLLIERGSTLSHSAVVAREMGIPAIVGIPNITRLLRNGEYVRMDGGAGTVMRLEQVEKDACAEEERRPEDALL</sequence>
<evidence type="ECO:0000313" key="4">
    <source>
        <dbReference type="Proteomes" id="UP000293154"/>
    </source>
</evidence>
<protein>
    <submittedName>
        <fullName evidence="3">Phosphoenolpyruvate synthase</fullName>
    </submittedName>
</protein>
<dbReference type="Gene3D" id="3.50.30.10">
    <property type="entry name" value="Phosphohistidine domain"/>
    <property type="match status" value="1"/>
</dbReference>
<dbReference type="PANTHER" id="PTHR43615:SF1">
    <property type="entry name" value="PPDK_N DOMAIN-CONTAINING PROTEIN"/>
    <property type="match status" value="1"/>
</dbReference>
<dbReference type="NCBIfam" id="NF004883">
    <property type="entry name" value="PRK06241.2-4"/>
    <property type="match status" value="1"/>
</dbReference>